<dbReference type="AlphaFoldDB" id="A0AAW1RXD5"/>
<accession>A0AAW1RXD5</accession>
<evidence type="ECO:0008006" key="3">
    <source>
        <dbReference type="Google" id="ProtNLM"/>
    </source>
</evidence>
<protein>
    <recommendedName>
        <fullName evidence="3">DUF924-domain-containing protein</fullName>
    </recommendedName>
</protein>
<organism evidence="1 2">
    <name type="scientific">Apatococcus fuscideae</name>
    <dbReference type="NCBI Taxonomy" id="2026836"/>
    <lineage>
        <taxon>Eukaryota</taxon>
        <taxon>Viridiplantae</taxon>
        <taxon>Chlorophyta</taxon>
        <taxon>core chlorophytes</taxon>
        <taxon>Trebouxiophyceae</taxon>
        <taxon>Chlorellales</taxon>
        <taxon>Chlorellaceae</taxon>
        <taxon>Apatococcus</taxon>
    </lineage>
</organism>
<gene>
    <name evidence="1" type="ORF">WJX84_011528</name>
</gene>
<reference evidence="1 2" key="1">
    <citation type="journal article" date="2024" name="Nat. Commun.">
        <title>Phylogenomics reveals the evolutionary origins of lichenization in chlorophyte algae.</title>
        <authorList>
            <person name="Puginier C."/>
            <person name="Libourel C."/>
            <person name="Otte J."/>
            <person name="Skaloud P."/>
            <person name="Haon M."/>
            <person name="Grisel S."/>
            <person name="Petersen M."/>
            <person name="Berrin J.G."/>
            <person name="Delaux P.M."/>
            <person name="Dal Grande F."/>
            <person name="Keller J."/>
        </authorList>
    </citation>
    <scope>NUCLEOTIDE SEQUENCE [LARGE SCALE GENOMIC DNA]</scope>
    <source>
        <strain evidence="1 2">SAG 2523</strain>
    </source>
</reference>
<evidence type="ECO:0000313" key="2">
    <source>
        <dbReference type="Proteomes" id="UP001485043"/>
    </source>
</evidence>
<name>A0AAW1RXD5_9CHLO</name>
<dbReference type="Pfam" id="PF06041">
    <property type="entry name" value="DUF924"/>
    <property type="match status" value="1"/>
</dbReference>
<dbReference type="Gene3D" id="1.25.40.10">
    <property type="entry name" value="Tetratricopeptide repeat domain"/>
    <property type="match status" value="1"/>
</dbReference>
<dbReference type="Proteomes" id="UP001485043">
    <property type="component" value="Unassembled WGS sequence"/>
</dbReference>
<dbReference type="InterPro" id="IPR011990">
    <property type="entry name" value="TPR-like_helical_dom_sf"/>
</dbReference>
<dbReference type="Gene3D" id="1.20.58.320">
    <property type="entry name" value="TPR-like"/>
    <property type="match status" value="1"/>
</dbReference>
<evidence type="ECO:0000313" key="1">
    <source>
        <dbReference type="EMBL" id="KAK9838414.1"/>
    </source>
</evidence>
<dbReference type="EMBL" id="JALJOV010001907">
    <property type="protein sequence ID" value="KAK9838414.1"/>
    <property type="molecule type" value="Genomic_DNA"/>
</dbReference>
<sequence length="205" mass="22661">MAAAISGATVPVHPRADAILKYWCGEDYAEQDASSFNSTLPPLWYGGMLDGPSPDQEIKDKFASDVEAVAAGKYDNWTSSFDGLAALILMDQFTRNIYRNSREAYSLDPKAIKLAYSMMASGEDKKLVPLQRHWVYTPFQHSEALADQKESVRLHQGLFKENQNLAGDGPATKFLGTAAQFCIGHCKTVEENGRFPHRDAILGRS</sequence>
<comment type="caution">
    <text evidence="1">The sequence shown here is derived from an EMBL/GenBank/DDBJ whole genome shotgun (WGS) entry which is preliminary data.</text>
</comment>
<dbReference type="SUPFAM" id="SSF48452">
    <property type="entry name" value="TPR-like"/>
    <property type="match status" value="1"/>
</dbReference>
<proteinExistence type="predicted"/>
<keyword evidence="2" id="KW-1185">Reference proteome</keyword>
<dbReference type="InterPro" id="IPR010323">
    <property type="entry name" value="DUF924"/>
</dbReference>